<dbReference type="eggNOG" id="ENOG502RC96">
    <property type="taxonomic scope" value="Eukaryota"/>
</dbReference>
<feature type="region of interest" description="Disordered" evidence="1">
    <location>
        <begin position="506"/>
        <end position="778"/>
    </location>
</feature>
<feature type="compositionally biased region" description="Polar residues" evidence="1">
    <location>
        <begin position="628"/>
        <end position="674"/>
    </location>
</feature>
<gene>
    <name evidence="2" type="ORF">STEHIDRAFT_163326</name>
</gene>
<feature type="region of interest" description="Disordered" evidence="1">
    <location>
        <begin position="324"/>
        <end position="363"/>
    </location>
</feature>
<dbReference type="EMBL" id="JH687401">
    <property type="protein sequence ID" value="EIM79767.1"/>
    <property type="molecule type" value="Genomic_DNA"/>
</dbReference>
<reference evidence="3" key="1">
    <citation type="journal article" date="2012" name="Science">
        <title>The Paleozoic origin of enzymatic lignin decomposition reconstructed from 31 fungal genomes.</title>
        <authorList>
            <person name="Floudas D."/>
            <person name="Binder M."/>
            <person name="Riley R."/>
            <person name="Barry K."/>
            <person name="Blanchette R.A."/>
            <person name="Henrissat B."/>
            <person name="Martinez A.T."/>
            <person name="Otillar R."/>
            <person name="Spatafora J.W."/>
            <person name="Yadav J.S."/>
            <person name="Aerts A."/>
            <person name="Benoit I."/>
            <person name="Boyd A."/>
            <person name="Carlson A."/>
            <person name="Copeland A."/>
            <person name="Coutinho P.M."/>
            <person name="de Vries R.P."/>
            <person name="Ferreira P."/>
            <person name="Findley K."/>
            <person name="Foster B."/>
            <person name="Gaskell J."/>
            <person name="Glotzer D."/>
            <person name="Gorecki P."/>
            <person name="Heitman J."/>
            <person name="Hesse C."/>
            <person name="Hori C."/>
            <person name="Igarashi K."/>
            <person name="Jurgens J.A."/>
            <person name="Kallen N."/>
            <person name="Kersten P."/>
            <person name="Kohler A."/>
            <person name="Kuees U."/>
            <person name="Kumar T.K.A."/>
            <person name="Kuo A."/>
            <person name="LaButti K."/>
            <person name="Larrondo L.F."/>
            <person name="Lindquist E."/>
            <person name="Ling A."/>
            <person name="Lombard V."/>
            <person name="Lucas S."/>
            <person name="Lundell T."/>
            <person name="Martin R."/>
            <person name="McLaughlin D.J."/>
            <person name="Morgenstern I."/>
            <person name="Morin E."/>
            <person name="Murat C."/>
            <person name="Nagy L.G."/>
            <person name="Nolan M."/>
            <person name="Ohm R.A."/>
            <person name="Patyshakuliyeva A."/>
            <person name="Rokas A."/>
            <person name="Ruiz-Duenas F.J."/>
            <person name="Sabat G."/>
            <person name="Salamov A."/>
            <person name="Samejima M."/>
            <person name="Schmutz J."/>
            <person name="Slot J.C."/>
            <person name="St John F."/>
            <person name="Stenlid J."/>
            <person name="Sun H."/>
            <person name="Sun S."/>
            <person name="Syed K."/>
            <person name="Tsang A."/>
            <person name="Wiebenga A."/>
            <person name="Young D."/>
            <person name="Pisabarro A."/>
            <person name="Eastwood D.C."/>
            <person name="Martin F."/>
            <person name="Cullen D."/>
            <person name="Grigoriev I.V."/>
            <person name="Hibbett D.S."/>
        </authorList>
    </citation>
    <scope>NUCLEOTIDE SEQUENCE [LARGE SCALE GENOMIC DNA]</scope>
    <source>
        <strain evidence="3">FP-91666</strain>
    </source>
</reference>
<feature type="region of interest" description="Disordered" evidence="1">
    <location>
        <begin position="1194"/>
        <end position="1215"/>
    </location>
</feature>
<dbReference type="Proteomes" id="UP000053927">
    <property type="component" value="Unassembled WGS sequence"/>
</dbReference>
<dbReference type="KEGG" id="shs:STEHIDRAFT_163326"/>
<evidence type="ECO:0000313" key="3">
    <source>
        <dbReference type="Proteomes" id="UP000053927"/>
    </source>
</evidence>
<feature type="compositionally biased region" description="Low complexity" evidence="1">
    <location>
        <begin position="327"/>
        <end position="345"/>
    </location>
</feature>
<feature type="compositionally biased region" description="Polar residues" evidence="1">
    <location>
        <begin position="810"/>
        <end position="822"/>
    </location>
</feature>
<feature type="compositionally biased region" description="Basic and acidic residues" evidence="1">
    <location>
        <begin position="1204"/>
        <end position="1215"/>
    </location>
</feature>
<feature type="compositionally biased region" description="Polar residues" evidence="1">
    <location>
        <begin position="600"/>
        <end position="612"/>
    </location>
</feature>
<dbReference type="OrthoDB" id="3270336at2759"/>
<sequence>MAPRTQNLERNAVSHDEQVPHKGDVWKAMEGSIVSPDYTQTLVARSDDYSLSWTYAYAQSDYGDIITADAEPWSSAAMIPGVEPIQHHPSNYTMLFTRGWFNIETPYTIYRPAPITEADRRRICILPYVNSNWLPAEALASSVDQPYMTRLASGTADALYSRVQRYQAICQAIISYFDIARCAPPMDLLESPRLFAQPRDAMDHVRRLCHLQLLVWGWQGLIRWAFSSISSERWPRTPLPLQWDWAAFIDGEDLFRHPCIGAVVDWGGLPDRRWPNVSWFLRRGIRMDWLLSRDMRFYPPLGNIGPNLGNIPFAGRFGRSPSPVHVAPRAAPSSLSNSRASSPIAQMGSPPPPGTDPVPDFDWPAPPLLTPSSLSRDLARRNHNDRYDQQKWGNGRGRFDLLLLFSRCDSTRVAGASGGFSADDFRYATLLPHRDISKVIHFEFRRDWPGPRIGGFILPPRAYRGQEKPEIPDSSEEYADASVDRGYPPLEQVTAGCEDAVDVDEQVPMQGVRDSVVIHEYSRQPIDEEDEKVDYEPSTAPNSPRAGVQEEPTPVEDEQDEKVDYEPSTAPNSPRAGVEEEQTPVQEEEVHRSFGCFHGSSPTDNTAETLPTSAKGKQKASGLLPIAQRSTLSNEDARLTQSLEMEQRQFQWAQTDSLRNLNRNTAAGESSSGPGNHYFPRTISPAGPRRRSNNPLEPRRSYHRPLYDSYRPSHSARRPSRSSEVGHSRRFHSGDMERIRPRLHRYQPSSTFPPPDHDVAPSRSHHPDTRQNGPPRPAVQRTVETTSAMHYSHFGESCSARSMERETVLENASGSASLSPSRTFGLEPDGRPMTREMSETLQSRSPAPLDVDRTIARPASPVHHTLASVELSEQLLRGDENQPWPWTEAIANDPSVQELVSTDASVTLIRGDRAPLELPHRLRPSMEGFIYLTGHGILRAAVWRHRVGWHAWEEFVLYLFGHGIPFEWAVPTALVTSLDRVPPPLSWMQTDPVTQWWNHHTGNIVDSWSWALAEVLRRPHAVRALVSGGVLWRLAIEFGPAGLLREAVRGPSIVTTHYRRGRAHARAVPTSSDQLSRVEINALTGRHPSGRSLWPTNEELFVGRVWNGEWSRWCEKWFVERLNEIRSTAQEVQAGRRPPENVFVQSGGWIRQLRLAAKSSRRKLDGPGSEAWVGEFASRMSGWSRLNVIHISGSPAETDISGDPGKDKVDDRMEE</sequence>
<protein>
    <submittedName>
        <fullName evidence="2">Uncharacterized protein</fullName>
    </submittedName>
</protein>
<dbReference type="GeneID" id="18802301"/>
<name>R7RZM5_STEHR</name>
<dbReference type="RefSeq" id="XP_007311087.1">
    <property type="nucleotide sequence ID" value="XM_007311025.1"/>
</dbReference>
<feature type="compositionally biased region" description="Basic and acidic residues" evidence="1">
    <location>
        <begin position="755"/>
        <end position="769"/>
    </location>
</feature>
<feature type="region of interest" description="Disordered" evidence="1">
    <location>
        <begin position="810"/>
        <end position="830"/>
    </location>
</feature>
<feature type="compositionally biased region" description="Basic and acidic residues" evidence="1">
    <location>
        <begin position="724"/>
        <end position="740"/>
    </location>
</feature>
<organism evidence="2 3">
    <name type="scientific">Stereum hirsutum (strain FP-91666)</name>
    <name type="common">White-rot fungus</name>
    <dbReference type="NCBI Taxonomy" id="721885"/>
    <lineage>
        <taxon>Eukaryota</taxon>
        <taxon>Fungi</taxon>
        <taxon>Dikarya</taxon>
        <taxon>Basidiomycota</taxon>
        <taxon>Agaricomycotina</taxon>
        <taxon>Agaricomycetes</taxon>
        <taxon>Russulales</taxon>
        <taxon>Stereaceae</taxon>
        <taxon>Stereum</taxon>
    </lineage>
</organism>
<keyword evidence="3" id="KW-1185">Reference proteome</keyword>
<feature type="compositionally biased region" description="Basic and acidic residues" evidence="1">
    <location>
        <begin position="516"/>
        <end position="526"/>
    </location>
</feature>
<dbReference type="AlphaFoldDB" id="R7RZM5"/>
<accession>R7RZM5</accession>
<feature type="compositionally biased region" description="Acidic residues" evidence="1">
    <location>
        <begin position="553"/>
        <end position="563"/>
    </location>
</feature>
<proteinExistence type="predicted"/>
<evidence type="ECO:0000256" key="1">
    <source>
        <dbReference type="SAM" id="MobiDB-lite"/>
    </source>
</evidence>
<evidence type="ECO:0000313" key="2">
    <source>
        <dbReference type="EMBL" id="EIM79767.1"/>
    </source>
</evidence>